<gene>
    <name evidence="2" type="ORF">EGR_04914</name>
</gene>
<comment type="caution">
    <text evidence="2">The sequence shown here is derived from an EMBL/GenBank/DDBJ whole genome shotgun (WGS) entry which is preliminary data.</text>
</comment>
<feature type="region of interest" description="Disordered" evidence="1">
    <location>
        <begin position="1"/>
        <end position="46"/>
    </location>
</feature>
<feature type="compositionally biased region" description="Basic and acidic residues" evidence="1">
    <location>
        <begin position="1"/>
        <end position="10"/>
    </location>
</feature>
<organism evidence="2 3">
    <name type="scientific">Echinococcus granulosus</name>
    <name type="common">Hydatid tapeworm</name>
    <dbReference type="NCBI Taxonomy" id="6210"/>
    <lineage>
        <taxon>Eukaryota</taxon>
        <taxon>Metazoa</taxon>
        <taxon>Spiralia</taxon>
        <taxon>Lophotrochozoa</taxon>
        <taxon>Platyhelminthes</taxon>
        <taxon>Cestoda</taxon>
        <taxon>Eucestoda</taxon>
        <taxon>Cyclophyllidea</taxon>
        <taxon>Taeniidae</taxon>
        <taxon>Echinococcus</taxon>
        <taxon>Echinococcus granulosus group</taxon>
    </lineage>
</organism>
<dbReference type="KEGG" id="egl:EGR_04914"/>
<sequence length="471" mass="53410">MTSRRLENRNHSRKQHLTWSFSGSDEGRSTANLASRHPSLSPSQPELLFHQSSTTTSFDPPYKCMMLDKDIRRGESKRICIRAANSSPVSTSEIVRRKGRQEHNLRERDRRRGESIIYELIRTCLSEEDIHLHLPGVNRTPENLSYHQILRISAELVKNEPHEMDAFSHHKLIVKILEEACHKLGVALPENRPFVIPPMEKHRRYAKIVKEGLRTDRCRMRQNAGGDGEGLLTPREVALAMDERLRESDRLFTRESRKRSSNYHEHPPKHHQPSLANVPPPHSSPCQVVTNAQNDFPFTDRKPPCGAKDPPSDFRISLQFNSAETIHPSPALDFHSPLSSTARHQDRQRQAESKSEGVADVASSDSVFTFPLLSPSAGVDLGIETEPLFHLLSTKFDIDNQAYTSCRPLSQACCSVCTVRFPPPEDRSTAISSPYAIRYHCLVSTLQDEGITNAAPTLRPANRWQHRSSRM</sequence>
<dbReference type="Proteomes" id="UP000019149">
    <property type="component" value="Unassembled WGS sequence"/>
</dbReference>
<keyword evidence="3" id="KW-1185">Reference proteome</keyword>
<feature type="compositionally biased region" description="Basic residues" evidence="1">
    <location>
        <begin position="256"/>
        <end position="272"/>
    </location>
</feature>
<dbReference type="RefSeq" id="XP_024351400.1">
    <property type="nucleotide sequence ID" value="XM_024494163.1"/>
</dbReference>
<feature type="region of interest" description="Disordered" evidence="1">
    <location>
        <begin position="327"/>
        <end position="358"/>
    </location>
</feature>
<feature type="region of interest" description="Disordered" evidence="1">
    <location>
        <begin position="248"/>
        <end position="314"/>
    </location>
</feature>
<feature type="compositionally biased region" description="Polar residues" evidence="1">
    <location>
        <begin position="17"/>
        <end position="46"/>
    </location>
</feature>
<evidence type="ECO:0000313" key="2">
    <source>
        <dbReference type="EMBL" id="EUB60204.1"/>
    </source>
</evidence>
<evidence type="ECO:0000313" key="3">
    <source>
        <dbReference type="Proteomes" id="UP000019149"/>
    </source>
</evidence>
<accession>W6V2M5</accession>
<feature type="compositionally biased region" description="Basic and acidic residues" evidence="1">
    <location>
        <begin position="343"/>
        <end position="357"/>
    </location>
</feature>
<dbReference type="CTD" id="36340629"/>
<name>W6V2M5_ECHGR</name>
<dbReference type="OrthoDB" id="6249159at2759"/>
<reference evidence="2 3" key="1">
    <citation type="journal article" date="2013" name="Nat. Genet.">
        <title>The genome of the hydatid tapeworm Echinococcus granulosus.</title>
        <authorList>
            <person name="Zheng H."/>
            <person name="Zhang W."/>
            <person name="Zhang L."/>
            <person name="Zhang Z."/>
            <person name="Li J."/>
            <person name="Lu G."/>
            <person name="Zhu Y."/>
            <person name="Wang Y."/>
            <person name="Huang Y."/>
            <person name="Liu J."/>
            <person name="Kang H."/>
            <person name="Chen J."/>
            <person name="Wang L."/>
            <person name="Chen A."/>
            <person name="Yu S."/>
            <person name="Gao Z."/>
            <person name="Jin L."/>
            <person name="Gu W."/>
            <person name="Wang Z."/>
            <person name="Zhao L."/>
            <person name="Shi B."/>
            <person name="Wen H."/>
            <person name="Lin R."/>
            <person name="Jones M.K."/>
            <person name="Brejova B."/>
            <person name="Vinar T."/>
            <person name="Zhao G."/>
            <person name="McManus D.P."/>
            <person name="Chen Z."/>
            <person name="Zhou Y."/>
            <person name="Wang S."/>
        </authorList>
    </citation>
    <scope>NUCLEOTIDE SEQUENCE [LARGE SCALE GENOMIC DNA]</scope>
</reference>
<feature type="compositionally biased region" description="Polar residues" evidence="1">
    <location>
        <begin position="284"/>
        <end position="296"/>
    </location>
</feature>
<protein>
    <submittedName>
        <fullName evidence="2">Uncharacterized protein</fullName>
    </submittedName>
</protein>
<proteinExistence type="predicted"/>
<dbReference type="GeneID" id="36340629"/>
<evidence type="ECO:0000256" key="1">
    <source>
        <dbReference type="SAM" id="MobiDB-lite"/>
    </source>
</evidence>
<dbReference type="EMBL" id="APAU02000033">
    <property type="protein sequence ID" value="EUB60204.1"/>
    <property type="molecule type" value="Genomic_DNA"/>
</dbReference>
<dbReference type="OMA" id="IPPMEKH"/>
<dbReference type="AlphaFoldDB" id="W6V2M5"/>